<comment type="caution">
    <text evidence="3">The sequence shown here is derived from an EMBL/GenBank/DDBJ whole genome shotgun (WGS) entry which is preliminary data.</text>
</comment>
<evidence type="ECO:0000313" key="4">
    <source>
        <dbReference type="Proteomes" id="UP000816034"/>
    </source>
</evidence>
<gene>
    <name evidence="3" type="ORF">C9374_013860</name>
</gene>
<evidence type="ECO:0008006" key="5">
    <source>
        <dbReference type="Google" id="ProtNLM"/>
    </source>
</evidence>
<feature type="region of interest" description="Disordered" evidence="2">
    <location>
        <begin position="1"/>
        <end position="45"/>
    </location>
</feature>
<dbReference type="EMBL" id="PYSW02000007">
    <property type="protein sequence ID" value="KAG2389300.1"/>
    <property type="molecule type" value="Genomic_DNA"/>
</dbReference>
<evidence type="ECO:0000313" key="3">
    <source>
        <dbReference type="EMBL" id="KAG2389300.1"/>
    </source>
</evidence>
<evidence type="ECO:0000256" key="2">
    <source>
        <dbReference type="SAM" id="MobiDB-lite"/>
    </source>
</evidence>
<protein>
    <recommendedName>
        <fullName evidence="5">RRM domain-containing protein</fullName>
    </recommendedName>
</protein>
<dbReference type="AlphaFoldDB" id="A0AA88GUS1"/>
<feature type="compositionally biased region" description="Polar residues" evidence="2">
    <location>
        <begin position="231"/>
        <end position="243"/>
    </location>
</feature>
<dbReference type="GeneID" id="68106313"/>
<sequence length="667" mass="77025">MSKRVYEEYQSSSSSRDHRTSKKGGADTRHRGEYHDEYEPREKKLKHQIDPIGCRAALEKVKADLQENLKSLEESNAREIAKLSADTLLLQKERVEDLIHYFKLDRDLMDEYRKRAVSMQSLITDESSDSVVFDNVEDELLRTAEVLRSIEEAYEYETLGIVHDEPTTSLSEEHLLEKQHEDNTDTDRDNEEFKDHVLELSEESEEELVEVSDDESHDQPPPPPPSPPPTKSTIGNSFVNRQPPQAHHLHTSSVSNIQLTPPPPSATLHCYICSNELSKNEAIFKCLNCSNRCHKNCAQGKSSILPGLNNDDMICDACSDIKLQYNRQKPHLFNIICERKSPRTTLPKYECLNKLAKLNLENYLVACPKCNKKVSVQNLKQHTGREFEEDIVQELPLLKLSDIQFDTDVSEVMVVFNVSENTLRKCCDRLKTHINLQDIRYKFVSLNSTQQKAYFLEFNSPEDAFKLACYFEENMLKDAIKQMVVHAVCYFWKKNCTMLQIENLPLTTNNKSAVLTQTPVELKRCHLKQEKTSKTAIVTLNSYKDARYLFFEMNGRVIEGHLIKVVEYRDKNENISNSRFVKISNIPEYSTPEQLVELLKQENNFTKESLDSMIVNVSAQKQCPIFGFYYIMELRSEIFAKAFVTNFDSILFQGNRLRVRLTPPLSH</sequence>
<dbReference type="RefSeq" id="XP_044553292.1">
    <property type="nucleotide sequence ID" value="XM_044689783.1"/>
</dbReference>
<keyword evidence="4" id="KW-1185">Reference proteome</keyword>
<name>A0AA88GUS1_NAELO</name>
<organism evidence="3 4">
    <name type="scientific">Naegleria lovaniensis</name>
    <name type="common">Amoeba</name>
    <dbReference type="NCBI Taxonomy" id="51637"/>
    <lineage>
        <taxon>Eukaryota</taxon>
        <taxon>Discoba</taxon>
        <taxon>Heterolobosea</taxon>
        <taxon>Tetramitia</taxon>
        <taxon>Eutetramitia</taxon>
        <taxon>Vahlkampfiidae</taxon>
        <taxon>Naegleria</taxon>
    </lineage>
</organism>
<accession>A0AA88GUS1</accession>
<feature type="compositionally biased region" description="Pro residues" evidence="2">
    <location>
        <begin position="219"/>
        <end position="230"/>
    </location>
</feature>
<keyword evidence="1" id="KW-0175">Coiled coil</keyword>
<dbReference type="Proteomes" id="UP000816034">
    <property type="component" value="Unassembled WGS sequence"/>
</dbReference>
<dbReference type="GO" id="GO:0003676">
    <property type="term" value="F:nucleic acid binding"/>
    <property type="evidence" value="ECO:0007669"/>
    <property type="project" value="InterPro"/>
</dbReference>
<feature type="coiled-coil region" evidence="1">
    <location>
        <begin position="55"/>
        <end position="82"/>
    </location>
</feature>
<feature type="compositionally biased region" description="Acidic residues" evidence="2">
    <location>
        <begin position="200"/>
        <end position="216"/>
    </location>
</feature>
<dbReference type="SUPFAM" id="SSF54928">
    <property type="entry name" value="RNA-binding domain, RBD"/>
    <property type="match status" value="1"/>
</dbReference>
<dbReference type="InterPro" id="IPR035979">
    <property type="entry name" value="RBD_domain_sf"/>
</dbReference>
<feature type="compositionally biased region" description="Basic and acidic residues" evidence="2">
    <location>
        <begin position="24"/>
        <end position="42"/>
    </location>
</feature>
<proteinExistence type="predicted"/>
<dbReference type="CDD" id="cd00590">
    <property type="entry name" value="RRM_SF"/>
    <property type="match status" value="1"/>
</dbReference>
<feature type="region of interest" description="Disordered" evidence="2">
    <location>
        <begin position="200"/>
        <end position="260"/>
    </location>
</feature>
<reference evidence="3 4" key="1">
    <citation type="journal article" date="2018" name="BMC Genomics">
        <title>The genome of Naegleria lovaniensis, the basis for a comparative approach to unravel pathogenicity factors of the human pathogenic amoeba N. fowleri.</title>
        <authorList>
            <person name="Liechti N."/>
            <person name="Schurch N."/>
            <person name="Bruggmann R."/>
            <person name="Wittwer M."/>
        </authorList>
    </citation>
    <scope>NUCLEOTIDE SEQUENCE [LARGE SCALE GENOMIC DNA]</scope>
    <source>
        <strain evidence="3 4">ATCC 30569</strain>
    </source>
</reference>
<evidence type="ECO:0000256" key="1">
    <source>
        <dbReference type="SAM" id="Coils"/>
    </source>
</evidence>